<feature type="domain" description="TRAM" evidence="12">
    <location>
        <begin position="379"/>
        <end position="440"/>
    </location>
</feature>
<keyword evidence="7" id="KW-0479">Metal-binding</keyword>
<dbReference type="Pfam" id="PF01938">
    <property type="entry name" value="TRAM"/>
    <property type="match status" value="1"/>
</dbReference>
<keyword evidence="4" id="KW-0004">4Fe-4S</keyword>
<dbReference type="SUPFAM" id="SSF102114">
    <property type="entry name" value="Radical SAM enzymes"/>
    <property type="match status" value="1"/>
</dbReference>
<dbReference type="RefSeq" id="WP_307632664.1">
    <property type="nucleotide sequence ID" value="NZ_JAPHEH010000001.1"/>
</dbReference>
<evidence type="ECO:0000256" key="8">
    <source>
        <dbReference type="ARBA" id="ARBA00023004"/>
    </source>
</evidence>
<dbReference type="CDD" id="cd01335">
    <property type="entry name" value="Radical_SAM"/>
    <property type="match status" value="1"/>
</dbReference>
<keyword evidence="9" id="KW-0411">Iron-sulfur</keyword>
<dbReference type="InterPro" id="IPR006467">
    <property type="entry name" value="MiaB-like_bact"/>
</dbReference>
<comment type="catalytic activity">
    <reaction evidence="11">
        <text>N(6)-L-threonylcarbamoyladenosine(37) in tRNA + (sulfur carrier)-SH + AH2 + 2 S-adenosyl-L-methionine = 2-methylsulfanyl-N(6)-L-threonylcarbamoyladenosine(37) in tRNA + (sulfur carrier)-H + 5'-deoxyadenosine + L-methionine + A + S-adenosyl-L-homocysteine + 2 H(+)</text>
        <dbReference type="Rhea" id="RHEA:37075"/>
        <dbReference type="Rhea" id="RHEA-COMP:10163"/>
        <dbReference type="Rhea" id="RHEA-COMP:11092"/>
        <dbReference type="Rhea" id="RHEA-COMP:14737"/>
        <dbReference type="Rhea" id="RHEA-COMP:14739"/>
        <dbReference type="ChEBI" id="CHEBI:13193"/>
        <dbReference type="ChEBI" id="CHEBI:15378"/>
        <dbReference type="ChEBI" id="CHEBI:17319"/>
        <dbReference type="ChEBI" id="CHEBI:17499"/>
        <dbReference type="ChEBI" id="CHEBI:29917"/>
        <dbReference type="ChEBI" id="CHEBI:57844"/>
        <dbReference type="ChEBI" id="CHEBI:57856"/>
        <dbReference type="ChEBI" id="CHEBI:59789"/>
        <dbReference type="ChEBI" id="CHEBI:64428"/>
        <dbReference type="ChEBI" id="CHEBI:74418"/>
        <dbReference type="ChEBI" id="CHEBI:74420"/>
        <dbReference type="EC" id="2.8.4.5"/>
    </reaction>
</comment>
<dbReference type="PROSITE" id="PS51449">
    <property type="entry name" value="MTTASE_N"/>
    <property type="match status" value="1"/>
</dbReference>
<keyword evidence="5" id="KW-0808">Transferase</keyword>
<dbReference type="PANTHER" id="PTHR11918:SF45">
    <property type="entry name" value="THREONYLCARBAMOYLADENOSINE TRNA METHYLTHIOTRANSFERASE"/>
    <property type="match status" value="1"/>
</dbReference>
<dbReference type="InterPro" id="IPR013848">
    <property type="entry name" value="Methylthiotransferase_N"/>
</dbReference>
<evidence type="ECO:0000313" key="15">
    <source>
        <dbReference type="EMBL" id="MDG4475691.1"/>
    </source>
</evidence>
<sequence length="441" mass="48981">MNIIGQSRKKIAITTLGCKVNQFESAAFLSELALREVELVPFSQSAEVYIINTCAVTARAGAQSRQLIRRALRTNPKARLIVTGCYAQIAAQEILEIADSPICIVGNGCKHRLVEVALADRHCDLEMHLGDIGGQKEICPLTVTSFGARTRAYLKVQDGCNSFCSYCIVPYARGRSRSLAQDLVLAQAEIFADQGYKEQVLTGIHLGHYGHDLSPKSHLRELLALLVARNLPVRYRLSSLEPTEITDELLHLMAQSPAVMPYLHIPLQSGDDRILQKMNRRYPAATFARVVEQSVARLPDVAIGVDVLVGFPGEDEAAFRNTYNLLESLPVSYLHVFPYSRRPGTPAASMVDQVAKADKEERVALLRDLDHKKRTAFYQRHLGSTRQILVERRKQGCLLRGYTGNYIPVFFEGDSALVNQLVTVRLEKLCEDGVLGRVVAL</sequence>
<evidence type="ECO:0000256" key="10">
    <source>
        <dbReference type="ARBA" id="ARBA00031213"/>
    </source>
</evidence>
<proteinExistence type="predicted"/>
<evidence type="ECO:0000259" key="14">
    <source>
        <dbReference type="PROSITE" id="PS51918"/>
    </source>
</evidence>
<dbReference type="Pfam" id="PF00919">
    <property type="entry name" value="UPF0004"/>
    <property type="match status" value="1"/>
</dbReference>
<keyword evidence="8" id="KW-0408">Iron</keyword>
<evidence type="ECO:0000256" key="9">
    <source>
        <dbReference type="ARBA" id="ARBA00023014"/>
    </source>
</evidence>
<dbReference type="Pfam" id="PF04055">
    <property type="entry name" value="Radical_SAM"/>
    <property type="match status" value="1"/>
</dbReference>
<feature type="domain" description="Radical SAM core" evidence="14">
    <location>
        <begin position="146"/>
        <end position="376"/>
    </location>
</feature>
<dbReference type="Gene3D" id="3.80.30.20">
    <property type="entry name" value="tm_1862 like domain"/>
    <property type="match status" value="1"/>
</dbReference>
<dbReference type="GO" id="GO:0035598">
    <property type="term" value="F:tRNA (N(6)-L-threonylcarbamoyladenosine(37)-C(2))-methylthiotransferase activity"/>
    <property type="evidence" value="ECO:0007669"/>
    <property type="project" value="UniProtKB-EC"/>
</dbReference>
<evidence type="ECO:0000259" key="12">
    <source>
        <dbReference type="PROSITE" id="PS50926"/>
    </source>
</evidence>
<dbReference type="Gene3D" id="3.40.50.12160">
    <property type="entry name" value="Methylthiotransferase, N-terminal domain"/>
    <property type="match status" value="1"/>
</dbReference>
<accession>A0A9X4MG29</accession>
<dbReference type="EC" id="2.8.4.5" evidence="3"/>
<feature type="domain" description="MTTase N-terminal" evidence="13">
    <location>
        <begin position="9"/>
        <end position="122"/>
    </location>
</feature>
<dbReference type="SFLD" id="SFLDG01082">
    <property type="entry name" value="B12-binding_domain_containing"/>
    <property type="match status" value="1"/>
</dbReference>
<dbReference type="SFLD" id="SFLDS00029">
    <property type="entry name" value="Radical_SAM"/>
    <property type="match status" value="1"/>
</dbReference>
<comment type="function">
    <text evidence="2">Catalyzes the methylthiolation of N6-threonylcarbamoyladenosine (t(6)A), leading to the formation of 2-methylthio-N6-threonylcarbamoyladenosine (ms(2)t(6)A) at position 37 in tRNAs that read codons beginning with adenine.</text>
</comment>
<dbReference type="PROSITE" id="PS51918">
    <property type="entry name" value="RADICAL_SAM"/>
    <property type="match status" value="1"/>
</dbReference>
<dbReference type="InterPro" id="IPR020612">
    <property type="entry name" value="Methylthiotransferase_CS"/>
</dbReference>
<dbReference type="InterPro" id="IPR023404">
    <property type="entry name" value="rSAM_horseshoe"/>
</dbReference>
<evidence type="ECO:0000256" key="11">
    <source>
        <dbReference type="ARBA" id="ARBA00051661"/>
    </source>
</evidence>
<protein>
    <recommendedName>
        <fullName evidence="3">tRNA (N(6)-L-threonylcarbamoyladenosine(37)-C(2))-methylthiotransferase</fullName>
        <ecNumber evidence="3">2.8.4.5</ecNumber>
    </recommendedName>
    <alternativeName>
        <fullName evidence="10">tRNA-t(6)A37 methylthiotransferase</fullName>
    </alternativeName>
</protein>
<evidence type="ECO:0000256" key="1">
    <source>
        <dbReference type="ARBA" id="ARBA00001966"/>
    </source>
</evidence>
<dbReference type="InterPro" id="IPR038135">
    <property type="entry name" value="Methylthiotransferase_N_sf"/>
</dbReference>
<reference evidence="15" key="1">
    <citation type="journal article" date="2022" name="bioRxiv">
        <title>Thiovibrio frasassiensisgen. nov., sp. nov., an autotrophic, elemental sulfur disproportionating bacterium isolated from sulfidic karst sediment, and proposal of Thiovibrionaceae fam. nov.</title>
        <authorList>
            <person name="Aronson H."/>
            <person name="Thomas C."/>
            <person name="Bhattacharyya M."/>
            <person name="Eckstein S."/>
            <person name="Jensen S."/>
            <person name="Barco R."/>
            <person name="Macalady J."/>
            <person name="Amend J."/>
        </authorList>
    </citation>
    <scope>NUCLEOTIDE SEQUENCE</scope>
    <source>
        <strain evidence="15">RS19-109</strain>
    </source>
</reference>
<dbReference type="EMBL" id="JAPHEH010000001">
    <property type="protein sequence ID" value="MDG4475691.1"/>
    <property type="molecule type" value="Genomic_DNA"/>
</dbReference>
<dbReference type="PROSITE" id="PS01278">
    <property type="entry name" value="MTTASE_RADICAL"/>
    <property type="match status" value="1"/>
</dbReference>
<comment type="cofactor">
    <cofactor evidence="1">
        <name>[4Fe-4S] cluster</name>
        <dbReference type="ChEBI" id="CHEBI:49883"/>
    </cofactor>
</comment>
<name>A0A9X4MG29_9BACT</name>
<dbReference type="PANTHER" id="PTHR11918">
    <property type="entry name" value="RADICAL SAM PROTEINS"/>
    <property type="match status" value="1"/>
</dbReference>
<dbReference type="GO" id="GO:0051539">
    <property type="term" value="F:4 iron, 4 sulfur cluster binding"/>
    <property type="evidence" value="ECO:0007669"/>
    <property type="project" value="UniProtKB-KW"/>
</dbReference>
<dbReference type="InterPro" id="IPR002792">
    <property type="entry name" value="TRAM_dom"/>
</dbReference>
<keyword evidence="16" id="KW-1185">Reference proteome</keyword>
<organism evidence="15 16">
    <name type="scientific">Thiovibrio frasassiensis</name>
    <dbReference type="NCBI Taxonomy" id="2984131"/>
    <lineage>
        <taxon>Bacteria</taxon>
        <taxon>Pseudomonadati</taxon>
        <taxon>Thermodesulfobacteriota</taxon>
        <taxon>Desulfobulbia</taxon>
        <taxon>Desulfobulbales</taxon>
        <taxon>Thiovibrionaceae</taxon>
        <taxon>Thiovibrio</taxon>
    </lineage>
</organism>
<dbReference type="InterPro" id="IPR007197">
    <property type="entry name" value="rSAM"/>
</dbReference>
<evidence type="ECO:0000256" key="3">
    <source>
        <dbReference type="ARBA" id="ARBA00013273"/>
    </source>
</evidence>
<dbReference type="InterPro" id="IPR058240">
    <property type="entry name" value="rSAM_sf"/>
</dbReference>
<dbReference type="PROSITE" id="PS50926">
    <property type="entry name" value="TRAM"/>
    <property type="match status" value="1"/>
</dbReference>
<dbReference type="NCBIfam" id="TIGR01579">
    <property type="entry name" value="MiaB-like-C"/>
    <property type="match status" value="1"/>
</dbReference>
<dbReference type="NCBIfam" id="TIGR00089">
    <property type="entry name" value="MiaB/RimO family radical SAM methylthiotransferase"/>
    <property type="match status" value="1"/>
</dbReference>
<evidence type="ECO:0000256" key="7">
    <source>
        <dbReference type="ARBA" id="ARBA00022723"/>
    </source>
</evidence>
<dbReference type="InterPro" id="IPR006638">
    <property type="entry name" value="Elp3/MiaA/NifB-like_rSAM"/>
</dbReference>
<evidence type="ECO:0000256" key="6">
    <source>
        <dbReference type="ARBA" id="ARBA00022691"/>
    </source>
</evidence>
<evidence type="ECO:0000256" key="5">
    <source>
        <dbReference type="ARBA" id="ARBA00022679"/>
    </source>
</evidence>
<gene>
    <name evidence="15" type="primary">mtaB</name>
    <name evidence="15" type="ORF">OLX77_05890</name>
</gene>
<dbReference type="SMART" id="SM00729">
    <property type="entry name" value="Elp3"/>
    <property type="match status" value="1"/>
</dbReference>
<dbReference type="AlphaFoldDB" id="A0A9X4MG29"/>
<dbReference type="Proteomes" id="UP001154240">
    <property type="component" value="Unassembled WGS sequence"/>
</dbReference>
<keyword evidence="6" id="KW-0949">S-adenosyl-L-methionine</keyword>
<evidence type="ECO:0000313" key="16">
    <source>
        <dbReference type="Proteomes" id="UP001154240"/>
    </source>
</evidence>
<dbReference type="SFLD" id="SFLDG01061">
    <property type="entry name" value="methylthiotransferase"/>
    <property type="match status" value="1"/>
</dbReference>
<evidence type="ECO:0000259" key="13">
    <source>
        <dbReference type="PROSITE" id="PS51449"/>
    </source>
</evidence>
<dbReference type="GO" id="GO:0046872">
    <property type="term" value="F:metal ion binding"/>
    <property type="evidence" value="ECO:0007669"/>
    <property type="project" value="UniProtKB-KW"/>
</dbReference>
<dbReference type="InterPro" id="IPR005839">
    <property type="entry name" value="Methylthiotransferase"/>
</dbReference>
<evidence type="ECO:0000256" key="4">
    <source>
        <dbReference type="ARBA" id="ARBA00022485"/>
    </source>
</evidence>
<comment type="caution">
    <text evidence="15">The sequence shown here is derived from an EMBL/GenBank/DDBJ whole genome shotgun (WGS) entry which is preliminary data.</text>
</comment>
<evidence type="ECO:0000256" key="2">
    <source>
        <dbReference type="ARBA" id="ARBA00002399"/>
    </source>
</evidence>
<reference evidence="15" key="2">
    <citation type="submission" date="2022-10" db="EMBL/GenBank/DDBJ databases">
        <authorList>
            <person name="Aronson H.S."/>
        </authorList>
    </citation>
    <scope>NUCLEOTIDE SEQUENCE</scope>
    <source>
        <strain evidence="15">RS19-109</strain>
    </source>
</reference>